<feature type="non-terminal residue" evidence="2">
    <location>
        <position position="124"/>
    </location>
</feature>
<dbReference type="EMBL" id="EU817878">
    <property type="protein sequence ID" value="ACF98279.1"/>
    <property type="molecule type" value="Genomic_DNA"/>
</dbReference>
<dbReference type="AlphaFoldDB" id="B5A7E5"/>
<evidence type="ECO:0000259" key="1">
    <source>
        <dbReference type="Pfam" id="PF14765"/>
    </source>
</evidence>
<organism evidence="2">
    <name type="scientific">Gibberella intermedia</name>
    <name type="common">Bulb rot disease fungus</name>
    <name type="synonym">Fusarium proliferatum</name>
    <dbReference type="NCBI Taxonomy" id="948311"/>
    <lineage>
        <taxon>Eukaryota</taxon>
        <taxon>Fungi</taxon>
        <taxon>Dikarya</taxon>
        <taxon>Ascomycota</taxon>
        <taxon>Pezizomycotina</taxon>
        <taxon>Sordariomycetes</taxon>
        <taxon>Hypocreomycetidae</taxon>
        <taxon>Hypocreales</taxon>
        <taxon>Nectriaceae</taxon>
        <taxon>Fusarium</taxon>
        <taxon>Fusarium fujikuroi species complex</taxon>
    </lineage>
</organism>
<proteinExistence type="predicted"/>
<evidence type="ECO:0000313" key="2">
    <source>
        <dbReference type="EMBL" id="ACF98279.1"/>
    </source>
</evidence>
<dbReference type="InterPro" id="IPR049551">
    <property type="entry name" value="PKS_DH_C"/>
</dbReference>
<name>B5A7E5_GIBIN</name>
<sequence length="124" mass="13165">LAVDGIFYRAEKLCVPTAIGRLYLADGKLWEVEGARAEALAATNSGGSISGAAIVVSQHDSVLLSLEDGKFSPLEMDLGGEGNADLVGAARLEWKPNLDFADMHSLVRPSHGSMNDSPRQEQGR</sequence>
<feature type="domain" description="Polyketide synthase dehydratase" evidence="1">
    <location>
        <begin position="7"/>
        <end position="75"/>
    </location>
</feature>
<accession>B5A7E5</accession>
<gene>
    <name evidence="2" type="primary">Fum5</name>
</gene>
<dbReference type="Pfam" id="PF14765">
    <property type="entry name" value="PS-DH"/>
    <property type="match status" value="1"/>
</dbReference>
<reference evidence="2" key="1">
    <citation type="submission" date="2008-06" db="EMBL/GenBank/DDBJ databases">
        <title>To detect the fumonisin responsible genes present in Fusarium isolates of rice.</title>
        <authorList>
            <person name="Karthikeyan V."/>
            <person name="Spadaro D."/>
            <person name="Garibaldi A."/>
            <person name="Gullino M.L."/>
        </authorList>
    </citation>
    <scope>NUCLEOTIDE SEQUENCE</scope>
    <source>
        <strain evidence="2">2-36</strain>
    </source>
</reference>
<protein>
    <submittedName>
        <fullName evidence="2">Fumonisin synthase</fullName>
    </submittedName>
</protein>
<feature type="non-terminal residue" evidence="2">
    <location>
        <position position="1"/>
    </location>
</feature>